<keyword evidence="3" id="KW-1185">Reference proteome</keyword>
<sequence length="289" mass="29807">MAYASATGSGHLTRARVGELVFVIVIAALFAASVAVTIVWCASMSKMGAMPMPGGWTMSTAWRPMCGQTWARAAASFVGMWAVMMVAMMLPSFAPVWWRYRRAVRGTGEAGGVGRAGRVGLAGELRAGGLSALMGIGYFFVWAVSGCAAFALGAALTALEMRWPVLARGVPLAIGLVVLSGGALQFSGWKARRLACCRKAPTCAQTQPVDARSAWRHGVSVGLHCSYCCAGFTAILLASGVMDLPVMAAVTAAITAERVAPDGARVAHAIGVVVLGVGALLIAQALGFA</sequence>
<dbReference type="Proteomes" id="UP001629367">
    <property type="component" value="Unassembled WGS sequence"/>
</dbReference>
<organism evidence="2 3">
    <name type="scientific">Paraburkholderia dilworthii</name>
    <dbReference type="NCBI Taxonomy" id="948106"/>
    <lineage>
        <taxon>Bacteria</taxon>
        <taxon>Pseudomonadati</taxon>
        <taxon>Pseudomonadota</taxon>
        <taxon>Betaproteobacteria</taxon>
        <taxon>Burkholderiales</taxon>
        <taxon>Burkholderiaceae</taxon>
        <taxon>Paraburkholderia</taxon>
    </lineage>
</organism>
<keyword evidence="1" id="KW-1133">Transmembrane helix</keyword>
<dbReference type="InterPro" id="IPR018688">
    <property type="entry name" value="PpoB2-like"/>
</dbReference>
<keyword evidence="1" id="KW-0812">Transmembrane</keyword>
<evidence type="ECO:0000256" key="1">
    <source>
        <dbReference type="SAM" id="Phobius"/>
    </source>
</evidence>
<feature type="transmembrane region" description="Helical" evidence="1">
    <location>
        <begin position="20"/>
        <end position="42"/>
    </location>
</feature>
<protein>
    <submittedName>
        <fullName evidence="2">DUF2182 domain-containing protein</fullName>
    </submittedName>
</protein>
<dbReference type="Pfam" id="PF09948">
    <property type="entry name" value="PpoB2"/>
    <property type="match status" value="1"/>
</dbReference>
<comment type="caution">
    <text evidence="2">The sequence shown here is derived from an EMBL/GenBank/DDBJ whole genome shotgun (WGS) entry which is preliminary data.</text>
</comment>
<feature type="transmembrane region" description="Helical" evidence="1">
    <location>
        <begin position="230"/>
        <end position="254"/>
    </location>
</feature>
<feature type="transmembrane region" description="Helical" evidence="1">
    <location>
        <begin position="136"/>
        <end position="158"/>
    </location>
</feature>
<dbReference type="RefSeq" id="WP_408207871.1">
    <property type="nucleotide sequence ID" value="NZ_JAQQBZ010000001.1"/>
</dbReference>
<proteinExistence type="predicted"/>
<evidence type="ECO:0000313" key="3">
    <source>
        <dbReference type="Proteomes" id="UP001629367"/>
    </source>
</evidence>
<feature type="transmembrane region" description="Helical" evidence="1">
    <location>
        <begin position="165"/>
        <end position="184"/>
    </location>
</feature>
<accession>A0ABW9CZ93</accession>
<feature type="transmembrane region" description="Helical" evidence="1">
    <location>
        <begin position="266"/>
        <end position="286"/>
    </location>
</feature>
<name>A0ABW9CZ93_9BURK</name>
<keyword evidence="1" id="KW-0472">Membrane</keyword>
<feature type="transmembrane region" description="Helical" evidence="1">
    <location>
        <begin position="73"/>
        <end position="98"/>
    </location>
</feature>
<evidence type="ECO:0000313" key="2">
    <source>
        <dbReference type="EMBL" id="MFM0591442.1"/>
    </source>
</evidence>
<dbReference type="EMBL" id="JAQQBZ010000001">
    <property type="protein sequence ID" value="MFM0591442.1"/>
    <property type="molecule type" value="Genomic_DNA"/>
</dbReference>
<reference evidence="2 3" key="1">
    <citation type="journal article" date="2024" name="Chem. Sci.">
        <title>Discovery of megapolipeptins by genome mining of a Burkholderiales bacteria collection.</title>
        <authorList>
            <person name="Paulo B.S."/>
            <person name="Recchia M.J.J."/>
            <person name="Lee S."/>
            <person name="Fergusson C.H."/>
            <person name="Romanowski S.B."/>
            <person name="Hernandez A."/>
            <person name="Krull N."/>
            <person name="Liu D.Y."/>
            <person name="Cavanagh H."/>
            <person name="Bos A."/>
            <person name="Gray C.A."/>
            <person name="Murphy B.T."/>
            <person name="Linington R.G."/>
            <person name="Eustaquio A.S."/>
        </authorList>
    </citation>
    <scope>NUCLEOTIDE SEQUENCE [LARGE SCALE GENOMIC DNA]</scope>
    <source>
        <strain evidence="2 3">RL17-335-BIF-A</strain>
    </source>
</reference>
<gene>
    <name evidence="2" type="ORF">PQQ68_00315</name>
</gene>